<comment type="similarity">
    <text evidence="1">Belongs to the Gfo/Idh/MocA family.</text>
</comment>
<proteinExistence type="inferred from homology"/>
<evidence type="ECO:0000313" key="5">
    <source>
        <dbReference type="EMBL" id="PIL39548.1"/>
    </source>
</evidence>
<evidence type="ECO:0000259" key="4">
    <source>
        <dbReference type="Pfam" id="PF22725"/>
    </source>
</evidence>
<protein>
    <submittedName>
        <fullName evidence="5">Dehydrogenase</fullName>
    </submittedName>
</protein>
<dbReference type="Pfam" id="PF22725">
    <property type="entry name" value="GFO_IDH_MocA_C3"/>
    <property type="match status" value="1"/>
</dbReference>
<feature type="domain" description="GFO/IDH/MocA-like oxidoreductase" evidence="4">
    <location>
        <begin position="132"/>
        <end position="246"/>
    </location>
</feature>
<keyword evidence="2" id="KW-0560">Oxidoreductase</keyword>
<dbReference type="PANTHER" id="PTHR22604:SF105">
    <property type="entry name" value="TRANS-1,2-DIHYDROBENZENE-1,2-DIOL DEHYDROGENASE"/>
    <property type="match status" value="1"/>
</dbReference>
<dbReference type="SUPFAM" id="SSF55347">
    <property type="entry name" value="Glyceraldehyde-3-phosphate dehydrogenase-like, C-terminal domain"/>
    <property type="match status" value="1"/>
</dbReference>
<dbReference type="Gene3D" id="3.40.50.720">
    <property type="entry name" value="NAD(P)-binding Rossmann-like Domain"/>
    <property type="match status" value="1"/>
</dbReference>
<feature type="domain" description="Gfo/Idh/MocA-like oxidoreductase N-terminal" evidence="3">
    <location>
        <begin position="4"/>
        <end position="120"/>
    </location>
</feature>
<dbReference type="EMBL" id="PDOB01000017">
    <property type="protein sequence ID" value="PIL39548.1"/>
    <property type="molecule type" value="Genomic_DNA"/>
</dbReference>
<dbReference type="Gene3D" id="3.30.360.10">
    <property type="entry name" value="Dihydrodipicolinate Reductase, domain 2"/>
    <property type="match status" value="1"/>
</dbReference>
<dbReference type="GO" id="GO:0000166">
    <property type="term" value="F:nucleotide binding"/>
    <property type="evidence" value="ECO:0007669"/>
    <property type="project" value="InterPro"/>
</dbReference>
<organism evidence="5 6">
    <name type="scientific">Massilia psychrophila</name>
    <dbReference type="NCBI Taxonomy" id="1603353"/>
    <lineage>
        <taxon>Bacteria</taxon>
        <taxon>Pseudomonadati</taxon>
        <taxon>Pseudomonadota</taxon>
        <taxon>Betaproteobacteria</taxon>
        <taxon>Burkholderiales</taxon>
        <taxon>Oxalobacteraceae</taxon>
        <taxon>Telluria group</taxon>
        <taxon>Massilia</taxon>
    </lineage>
</organism>
<gene>
    <name evidence="5" type="ORF">CR103_12430</name>
</gene>
<reference evidence="5 6" key="1">
    <citation type="submission" date="2017-10" db="EMBL/GenBank/DDBJ databases">
        <title>Massilia psychrophilum sp. nov., a novel purple-pigmented bacterium isolated from Tianshan glacier, Xinjiang Municipality, China.</title>
        <authorList>
            <person name="Wang H."/>
        </authorList>
    </citation>
    <scope>NUCLEOTIDE SEQUENCE [LARGE SCALE GENOMIC DNA]</scope>
    <source>
        <strain evidence="5 6">JCM 30813</strain>
    </source>
</reference>
<evidence type="ECO:0000259" key="3">
    <source>
        <dbReference type="Pfam" id="PF01408"/>
    </source>
</evidence>
<comment type="caution">
    <text evidence="5">The sequence shown here is derived from an EMBL/GenBank/DDBJ whole genome shotgun (WGS) entry which is preliminary data.</text>
</comment>
<evidence type="ECO:0000256" key="1">
    <source>
        <dbReference type="ARBA" id="ARBA00010928"/>
    </source>
</evidence>
<keyword evidence="6" id="KW-1185">Reference proteome</keyword>
<dbReference type="Proteomes" id="UP000228593">
    <property type="component" value="Unassembled WGS sequence"/>
</dbReference>
<dbReference type="InterPro" id="IPR036291">
    <property type="entry name" value="NAD(P)-bd_dom_sf"/>
</dbReference>
<name>A0A2G8T1H1_9BURK</name>
<evidence type="ECO:0000313" key="6">
    <source>
        <dbReference type="Proteomes" id="UP000228593"/>
    </source>
</evidence>
<sequence>MEPVRWGILGTGNIAHAFATALMDTPGAILAAVGSRSGNSAEQFGRQFGSPVSYGSYQQLCDAPGVDIIYIATPHPVHAANATMALEGGKAVLCEKPFAMNLREAEKMVALARQNKLFLMEAMWTRYMPALAQLRRIVALGEIGAPRQLHADFGFYAPVDPAHRVNHRELGGGALLDLGIYPLSIAAAIMGPVTKVSALAEMSETGVDAQTGFNLLHVGGAMSVCSCSLLAKTSNQLTVSGALGQVRMDASFHRSPSLTVTSASGSTRVVPTPYLGNGYVHEAIEATRCVREGLLESAGMPLDETLALMRVLDTIRVQIGLRYPADD</sequence>
<evidence type="ECO:0000256" key="2">
    <source>
        <dbReference type="ARBA" id="ARBA00023002"/>
    </source>
</evidence>
<dbReference type="InterPro" id="IPR050984">
    <property type="entry name" value="Gfo/Idh/MocA_domain"/>
</dbReference>
<dbReference type="InterPro" id="IPR055170">
    <property type="entry name" value="GFO_IDH_MocA-like_dom"/>
</dbReference>
<dbReference type="PANTHER" id="PTHR22604">
    <property type="entry name" value="OXIDOREDUCTASES"/>
    <property type="match status" value="1"/>
</dbReference>
<dbReference type="AlphaFoldDB" id="A0A2G8T1H1"/>
<dbReference type="RefSeq" id="WP_099916302.1">
    <property type="nucleotide sequence ID" value="NZ_BMHS01000015.1"/>
</dbReference>
<dbReference type="GO" id="GO:0016491">
    <property type="term" value="F:oxidoreductase activity"/>
    <property type="evidence" value="ECO:0007669"/>
    <property type="project" value="UniProtKB-KW"/>
</dbReference>
<dbReference type="OrthoDB" id="9793050at2"/>
<dbReference type="Pfam" id="PF01408">
    <property type="entry name" value="GFO_IDH_MocA"/>
    <property type="match status" value="1"/>
</dbReference>
<dbReference type="InterPro" id="IPR000683">
    <property type="entry name" value="Gfo/Idh/MocA-like_OxRdtase_N"/>
</dbReference>
<accession>A0A2G8T1H1</accession>
<dbReference type="SUPFAM" id="SSF51735">
    <property type="entry name" value="NAD(P)-binding Rossmann-fold domains"/>
    <property type="match status" value="1"/>
</dbReference>